<dbReference type="Proteomes" id="UP001374584">
    <property type="component" value="Unassembled WGS sequence"/>
</dbReference>
<dbReference type="PANTHER" id="PTHR32295">
    <property type="entry name" value="IQ-DOMAIN 5-RELATED"/>
    <property type="match status" value="1"/>
</dbReference>
<keyword evidence="1" id="KW-0112">Calmodulin-binding</keyword>
<feature type="region of interest" description="Disordered" evidence="3">
    <location>
        <begin position="259"/>
        <end position="306"/>
    </location>
</feature>
<dbReference type="InterPro" id="IPR025064">
    <property type="entry name" value="DUF4005"/>
</dbReference>
<comment type="caution">
    <text evidence="5">The sequence shown here is derived from an EMBL/GenBank/DDBJ whole genome shotgun (WGS) entry which is preliminary data.</text>
</comment>
<dbReference type="PROSITE" id="PS50096">
    <property type="entry name" value="IQ"/>
    <property type="match status" value="2"/>
</dbReference>
<accession>A0AAN9NBC9</accession>
<feature type="compositionally biased region" description="Basic and acidic residues" evidence="3">
    <location>
        <begin position="266"/>
        <end position="281"/>
    </location>
</feature>
<feature type="compositionally biased region" description="Polar residues" evidence="3">
    <location>
        <begin position="381"/>
        <end position="412"/>
    </location>
</feature>
<evidence type="ECO:0000313" key="6">
    <source>
        <dbReference type="Proteomes" id="UP001374584"/>
    </source>
</evidence>
<dbReference type="GO" id="GO:0005516">
    <property type="term" value="F:calmodulin binding"/>
    <property type="evidence" value="ECO:0007669"/>
    <property type="project" value="UniProtKB-KW"/>
</dbReference>
<proteinExistence type="inferred from homology"/>
<evidence type="ECO:0000256" key="1">
    <source>
        <dbReference type="ARBA" id="ARBA00022860"/>
    </source>
</evidence>
<comment type="similarity">
    <text evidence="2">Belongs to the IQD family.</text>
</comment>
<feature type="compositionally biased region" description="Low complexity" evidence="3">
    <location>
        <begin position="285"/>
        <end position="297"/>
    </location>
</feature>
<organism evidence="5 6">
    <name type="scientific">Phaseolus coccineus</name>
    <name type="common">Scarlet runner bean</name>
    <name type="synonym">Phaseolus multiflorus</name>
    <dbReference type="NCBI Taxonomy" id="3886"/>
    <lineage>
        <taxon>Eukaryota</taxon>
        <taxon>Viridiplantae</taxon>
        <taxon>Streptophyta</taxon>
        <taxon>Embryophyta</taxon>
        <taxon>Tracheophyta</taxon>
        <taxon>Spermatophyta</taxon>
        <taxon>Magnoliopsida</taxon>
        <taxon>eudicotyledons</taxon>
        <taxon>Gunneridae</taxon>
        <taxon>Pentapetalae</taxon>
        <taxon>rosids</taxon>
        <taxon>fabids</taxon>
        <taxon>Fabales</taxon>
        <taxon>Fabaceae</taxon>
        <taxon>Papilionoideae</taxon>
        <taxon>50 kb inversion clade</taxon>
        <taxon>NPAAA clade</taxon>
        <taxon>indigoferoid/millettioid clade</taxon>
        <taxon>Phaseoleae</taxon>
        <taxon>Phaseolus</taxon>
    </lineage>
</organism>
<feature type="region of interest" description="Disordered" evidence="3">
    <location>
        <begin position="372"/>
        <end position="416"/>
    </location>
</feature>
<dbReference type="PANTHER" id="PTHR32295:SF11">
    <property type="entry name" value="PROTEIN IQ-DOMAIN 22"/>
    <property type="match status" value="1"/>
</dbReference>
<feature type="region of interest" description="Disordered" evidence="3">
    <location>
        <begin position="434"/>
        <end position="453"/>
    </location>
</feature>
<sequence length="505" mass="56214">MGKASKWFRGLLGFKRQDSPSTTAPKPPKEKRRWSLVKSYREKDHSAVDHHAPPTSGGHSSGHVESADPNLASLTAVTVVGGVSREEWAAVKIQAAFRGSLLLTRIEVRPASPSPSFSSLRVALFTINVILLFTLFTHAEQRKIVEGFNQVLDCEIDLKTQVHYFFVLSGKGMILGLCLGFVGTDANVKGAPPPCNARKALGALKGLVKLQALVRGEIERKRTSEWLQRVQTLLRVQAQFRAGRAQILHGPYWNANSSPPLLHGPAKPDKFESPIKSENMKYDQSPSSLKRNSSKSRMQINVSQEKPWHQRRSWSRGCSLDEERCLRMQENDSVKPQMTTSKGRNQFYSPSHALVCEVQSYSPLKTKEEVEENSWCDADNSPRTLSASSRNGGSKRSPFTPTKSDGSKSHVSGYSEPEYPSYMAYTESSMAKVRSVSAPKQRPQYERSSSSSNWYSVHDHGFGDSKLATQRLAALHANFTNKAYPGSGRLDKLGLPVPYYKYSHM</sequence>
<protein>
    <recommendedName>
        <fullName evidence="4">DUF4005 domain-containing protein</fullName>
    </recommendedName>
</protein>
<evidence type="ECO:0000256" key="2">
    <source>
        <dbReference type="ARBA" id="ARBA00024341"/>
    </source>
</evidence>
<feature type="compositionally biased region" description="Basic and acidic residues" evidence="3">
    <location>
        <begin position="39"/>
        <end position="52"/>
    </location>
</feature>
<evidence type="ECO:0000259" key="4">
    <source>
        <dbReference type="Pfam" id="PF13178"/>
    </source>
</evidence>
<reference evidence="5 6" key="1">
    <citation type="submission" date="2024-01" db="EMBL/GenBank/DDBJ databases">
        <title>The genomes of 5 underutilized Papilionoideae crops provide insights into root nodulation and disease resistanc.</title>
        <authorList>
            <person name="Jiang F."/>
        </authorList>
    </citation>
    <scope>NUCLEOTIDE SEQUENCE [LARGE SCALE GENOMIC DNA]</scope>
    <source>
        <strain evidence="5">JINMINGXINNONG_FW02</strain>
        <tissue evidence="5">Leaves</tissue>
    </source>
</reference>
<evidence type="ECO:0000313" key="5">
    <source>
        <dbReference type="EMBL" id="KAK7366788.1"/>
    </source>
</evidence>
<evidence type="ECO:0000256" key="3">
    <source>
        <dbReference type="SAM" id="MobiDB-lite"/>
    </source>
</evidence>
<feature type="domain" description="DUF4005" evidence="4">
    <location>
        <begin position="381"/>
        <end position="450"/>
    </location>
</feature>
<dbReference type="EMBL" id="JAYMYR010000004">
    <property type="protein sequence ID" value="KAK7366788.1"/>
    <property type="molecule type" value="Genomic_DNA"/>
</dbReference>
<name>A0AAN9NBC9_PHACN</name>
<feature type="region of interest" description="Disordered" evidence="3">
    <location>
        <begin position="1"/>
        <end position="65"/>
    </location>
</feature>
<dbReference type="AlphaFoldDB" id="A0AAN9NBC9"/>
<keyword evidence="6" id="KW-1185">Reference proteome</keyword>
<dbReference type="Pfam" id="PF13178">
    <property type="entry name" value="DUF4005"/>
    <property type="match status" value="1"/>
</dbReference>
<gene>
    <name evidence="5" type="ORF">VNO80_08785</name>
</gene>